<dbReference type="InterPro" id="IPR035076">
    <property type="entry name" value="Toxin/TOLIP"/>
</dbReference>
<name>A0A183DB77_9BILA</name>
<dbReference type="Gene3D" id="2.10.60.10">
    <property type="entry name" value="CD59"/>
    <property type="match status" value="1"/>
</dbReference>
<evidence type="ECO:0000259" key="1">
    <source>
        <dbReference type="Pfam" id="PF00087"/>
    </source>
</evidence>
<reference evidence="2" key="1">
    <citation type="submission" date="2016-06" db="UniProtKB">
        <authorList>
            <consortium name="WormBaseParasite"/>
        </authorList>
    </citation>
    <scope>IDENTIFICATION</scope>
</reference>
<accession>A0A183DB77</accession>
<sequence>LKIIRFLAISGECLRCYTCDGPQECANPREEQCPKNNECFTVAENYDVKQNGLRKGCAPTCDRVNLVGTLCRTCRSDLCNGKTGIKHLNKLFFILFRQKFKISN</sequence>
<feature type="domain" description="Snake toxin/toxin-like" evidence="1">
    <location>
        <begin position="14"/>
        <end position="80"/>
    </location>
</feature>
<evidence type="ECO:0000313" key="2">
    <source>
        <dbReference type="WBParaSite" id="GPUH_0000597601-mRNA-1"/>
    </source>
</evidence>
<dbReference type="InterPro" id="IPR045860">
    <property type="entry name" value="Snake_toxin-like_sf"/>
</dbReference>
<proteinExistence type="predicted"/>
<dbReference type="SUPFAM" id="SSF57302">
    <property type="entry name" value="Snake toxin-like"/>
    <property type="match status" value="1"/>
</dbReference>
<dbReference type="Pfam" id="PF00087">
    <property type="entry name" value="Toxin_TOLIP"/>
    <property type="match status" value="1"/>
</dbReference>
<dbReference type="AlphaFoldDB" id="A0A183DB77"/>
<protein>
    <submittedName>
        <fullName evidence="2">Laminin EGF-like domain-containing protein</fullName>
    </submittedName>
</protein>
<dbReference type="WBParaSite" id="GPUH_0000597601-mRNA-1">
    <property type="protein sequence ID" value="GPUH_0000597601-mRNA-1"/>
    <property type="gene ID" value="GPUH_0000597601"/>
</dbReference>
<organism evidence="2">
    <name type="scientific">Gongylonema pulchrum</name>
    <dbReference type="NCBI Taxonomy" id="637853"/>
    <lineage>
        <taxon>Eukaryota</taxon>
        <taxon>Metazoa</taxon>
        <taxon>Ecdysozoa</taxon>
        <taxon>Nematoda</taxon>
        <taxon>Chromadorea</taxon>
        <taxon>Rhabditida</taxon>
        <taxon>Spirurina</taxon>
        <taxon>Spiruromorpha</taxon>
        <taxon>Spiruroidea</taxon>
        <taxon>Gongylonematidae</taxon>
        <taxon>Gongylonema</taxon>
    </lineage>
</organism>